<evidence type="ECO:0000313" key="3">
    <source>
        <dbReference type="Proteomes" id="UP000053593"/>
    </source>
</evidence>
<dbReference type="OrthoDB" id="3260021at2759"/>
<dbReference type="EMBL" id="KN834856">
    <property type="protein sequence ID" value="KIK51752.1"/>
    <property type="molecule type" value="Genomic_DNA"/>
</dbReference>
<gene>
    <name evidence="2" type="ORF">GYMLUDRAFT_50376</name>
</gene>
<keyword evidence="1" id="KW-1133">Transmembrane helix</keyword>
<keyword evidence="3" id="KW-1185">Reference proteome</keyword>
<evidence type="ECO:0000313" key="2">
    <source>
        <dbReference type="EMBL" id="KIK51752.1"/>
    </source>
</evidence>
<organism evidence="2 3">
    <name type="scientific">Collybiopsis luxurians FD-317 M1</name>
    <dbReference type="NCBI Taxonomy" id="944289"/>
    <lineage>
        <taxon>Eukaryota</taxon>
        <taxon>Fungi</taxon>
        <taxon>Dikarya</taxon>
        <taxon>Basidiomycota</taxon>
        <taxon>Agaricomycotina</taxon>
        <taxon>Agaricomycetes</taxon>
        <taxon>Agaricomycetidae</taxon>
        <taxon>Agaricales</taxon>
        <taxon>Marasmiineae</taxon>
        <taxon>Omphalotaceae</taxon>
        <taxon>Collybiopsis</taxon>
        <taxon>Collybiopsis luxurians</taxon>
    </lineage>
</organism>
<name>A0A0D0C1S3_9AGAR</name>
<keyword evidence="1" id="KW-0472">Membrane</keyword>
<dbReference type="AlphaFoldDB" id="A0A0D0C1S3"/>
<feature type="transmembrane region" description="Helical" evidence="1">
    <location>
        <begin position="87"/>
        <end position="107"/>
    </location>
</feature>
<evidence type="ECO:0000256" key="1">
    <source>
        <dbReference type="SAM" id="Phobius"/>
    </source>
</evidence>
<reference evidence="2 3" key="1">
    <citation type="submission" date="2014-04" db="EMBL/GenBank/DDBJ databases">
        <title>Evolutionary Origins and Diversification of the Mycorrhizal Mutualists.</title>
        <authorList>
            <consortium name="DOE Joint Genome Institute"/>
            <consortium name="Mycorrhizal Genomics Consortium"/>
            <person name="Kohler A."/>
            <person name="Kuo A."/>
            <person name="Nagy L.G."/>
            <person name="Floudas D."/>
            <person name="Copeland A."/>
            <person name="Barry K.W."/>
            <person name="Cichocki N."/>
            <person name="Veneault-Fourrey C."/>
            <person name="LaButti K."/>
            <person name="Lindquist E.A."/>
            <person name="Lipzen A."/>
            <person name="Lundell T."/>
            <person name="Morin E."/>
            <person name="Murat C."/>
            <person name="Riley R."/>
            <person name="Ohm R."/>
            <person name="Sun H."/>
            <person name="Tunlid A."/>
            <person name="Henrissat B."/>
            <person name="Grigoriev I.V."/>
            <person name="Hibbett D.S."/>
            <person name="Martin F."/>
        </authorList>
    </citation>
    <scope>NUCLEOTIDE SEQUENCE [LARGE SCALE GENOMIC DNA]</scope>
    <source>
        <strain evidence="2 3">FD-317 M1</strain>
    </source>
</reference>
<dbReference type="Proteomes" id="UP000053593">
    <property type="component" value="Unassembled WGS sequence"/>
</dbReference>
<feature type="transmembrane region" description="Helical" evidence="1">
    <location>
        <begin position="129"/>
        <end position="156"/>
    </location>
</feature>
<proteinExistence type="predicted"/>
<keyword evidence="1" id="KW-0812">Transmembrane</keyword>
<accession>A0A0D0C1S3</accession>
<protein>
    <submittedName>
        <fullName evidence="2">Uncharacterized protein</fullName>
    </submittedName>
</protein>
<dbReference type="HOGENOM" id="CLU_1447850_0_0_1"/>
<sequence length="187" mass="21167">MPTTHRGIELAQLQPHRCPSTHSSILSAKVLSPIQLRPEVLPRYTEDLSYSNFALRDTVPSFLQCLQKVLARLLADPEFTRKKLFRFLAPIVVFLSLIMFMATSFAAPDPETSSWVAILGRQKHWVERVVLLCIMAVGSIVGILVALWLFICLLALCIKRFTEIEFETARRTSARMSDDVMTGLFTN</sequence>